<sequence>MDSELKEIIEQFQKKFTQYYKHFLEFYSAKKQTDNIYNVAHLELVEDSIKLQVCFLKLPQQIQQRLLEVDFEVFMHCNNVVDFYSLREYLYENKKFYTIATLVERIDAELKLAVQIVEADVLDFYDMLPKRNLNFYRKEKYVSLLEEHDDAESVQKNSIDESEELQHKNNEDMWQQKFEHIDEGASKDMLKQYNEYVDKGNESIEKTKNFVGNVSPIFSFIGKWIVDLGKNS</sequence>
<comment type="caution">
    <text evidence="1">The sequence shown here is derived from an EMBL/GenBank/DDBJ whole genome shotgun (WGS) entry which is preliminary data.</text>
</comment>
<dbReference type="EMBL" id="NULI01000187">
    <property type="protein sequence ID" value="PGS68131.1"/>
    <property type="molecule type" value="Genomic_DNA"/>
</dbReference>
<name>A0A9X7CIH0_BACCE</name>
<gene>
    <name evidence="1" type="ORF">COC69_27125</name>
</gene>
<protein>
    <submittedName>
        <fullName evidence="1">Uncharacterized protein</fullName>
    </submittedName>
</protein>
<reference evidence="1 2" key="1">
    <citation type="submission" date="2017-09" db="EMBL/GenBank/DDBJ databases">
        <title>Large-scale bioinformatics analysis of Bacillus genomes uncovers conserved roles of natural products in bacterial physiology.</title>
        <authorList>
            <consortium name="Agbiome Team Llc"/>
            <person name="Bleich R.M."/>
            <person name="Grubbs K.J."/>
            <person name="Santa Maria K.C."/>
            <person name="Allen S.E."/>
            <person name="Farag S."/>
            <person name="Shank E.A."/>
            <person name="Bowers A."/>
        </authorList>
    </citation>
    <scope>NUCLEOTIDE SEQUENCE [LARGE SCALE GENOMIC DNA]</scope>
    <source>
        <strain evidence="1 2">AFS041711</strain>
    </source>
</reference>
<organism evidence="1 2">
    <name type="scientific">Bacillus cereus</name>
    <dbReference type="NCBI Taxonomy" id="1396"/>
    <lineage>
        <taxon>Bacteria</taxon>
        <taxon>Bacillati</taxon>
        <taxon>Bacillota</taxon>
        <taxon>Bacilli</taxon>
        <taxon>Bacillales</taxon>
        <taxon>Bacillaceae</taxon>
        <taxon>Bacillus</taxon>
        <taxon>Bacillus cereus group</taxon>
    </lineage>
</organism>
<dbReference type="Proteomes" id="UP000224203">
    <property type="component" value="Unassembled WGS sequence"/>
</dbReference>
<evidence type="ECO:0000313" key="2">
    <source>
        <dbReference type="Proteomes" id="UP000224203"/>
    </source>
</evidence>
<proteinExistence type="predicted"/>
<evidence type="ECO:0000313" key="1">
    <source>
        <dbReference type="EMBL" id="PGS68131.1"/>
    </source>
</evidence>
<dbReference type="RefSeq" id="WP_086424112.1">
    <property type="nucleotide sequence ID" value="NZ_JAKJPR010000001.1"/>
</dbReference>
<dbReference type="AlphaFoldDB" id="A0A9X7CIH0"/>
<accession>A0A9X7CIH0</accession>